<dbReference type="RefSeq" id="WP_080797541.1">
    <property type="nucleotide sequence ID" value="NZ_LT828540.1"/>
</dbReference>
<organism evidence="9 10">
    <name type="scientific">Desulfamplus magnetovallimortis</name>
    <dbReference type="NCBI Taxonomy" id="1246637"/>
    <lineage>
        <taxon>Bacteria</taxon>
        <taxon>Pseudomonadati</taxon>
        <taxon>Thermodesulfobacteriota</taxon>
        <taxon>Desulfobacteria</taxon>
        <taxon>Desulfobacterales</taxon>
        <taxon>Desulfobacteraceae</taxon>
        <taxon>Desulfamplus</taxon>
    </lineage>
</organism>
<name>A0A1W1H4R6_9BACT</name>
<dbReference type="STRING" id="1246637.MTBBW1_10034"/>
<dbReference type="InterPro" id="IPR006674">
    <property type="entry name" value="HD_domain"/>
</dbReference>
<evidence type="ECO:0000256" key="4">
    <source>
        <dbReference type="ARBA" id="ARBA00011738"/>
    </source>
</evidence>
<gene>
    <name evidence="9" type="ORF">MTBBW1_10034</name>
</gene>
<sequence>MKRVVDFLFETNILKELPRSGYTFLGTGRESVAEHIFMTTMICFVISRMEPEVDREKLITMALVHDLPEARTGDLNYVQKQYVRPLEDKAMADMSKGLDFGDELKSLLDEFNESSSKEARLARDADQLSFMMELKKQHDIGALSPEKWLPFIENRLQTDTGRKIAGSIMASSWDDWWFANYSEPLPAGKNT</sequence>
<comment type="catalytic activity">
    <reaction evidence="1">
        <text>a 2'-deoxyribonucleoside 5'-phosphate + H2O = a 2'-deoxyribonucleoside + phosphate</text>
        <dbReference type="Rhea" id="RHEA:36167"/>
        <dbReference type="ChEBI" id="CHEBI:15377"/>
        <dbReference type="ChEBI" id="CHEBI:18274"/>
        <dbReference type="ChEBI" id="CHEBI:43474"/>
        <dbReference type="ChEBI" id="CHEBI:65317"/>
        <dbReference type="EC" id="3.1.3.89"/>
    </reaction>
</comment>
<keyword evidence="7 9" id="KW-0378">Hydrolase</keyword>
<dbReference type="SUPFAM" id="SSF109604">
    <property type="entry name" value="HD-domain/PDEase-like"/>
    <property type="match status" value="1"/>
</dbReference>
<dbReference type="EC" id="3.1.3.89" evidence="5"/>
<dbReference type="InterPro" id="IPR003607">
    <property type="entry name" value="HD/PDEase_dom"/>
</dbReference>
<dbReference type="AlphaFoldDB" id="A0A1W1H4R6"/>
<comment type="cofactor">
    <cofactor evidence="2">
        <name>Mn(2+)</name>
        <dbReference type="ChEBI" id="CHEBI:29035"/>
    </cofactor>
</comment>
<evidence type="ECO:0000256" key="3">
    <source>
        <dbReference type="ARBA" id="ARBA00001941"/>
    </source>
</evidence>
<dbReference type="PANTHER" id="PTHR11845">
    <property type="entry name" value="5'-DEOXYNUCLEOTIDASE HDDC2"/>
    <property type="match status" value="1"/>
</dbReference>
<dbReference type="GO" id="GO:0002953">
    <property type="term" value="F:5'-deoxynucleotidase activity"/>
    <property type="evidence" value="ECO:0007669"/>
    <property type="project" value="UniProtKB-EC"/>
</dbReference>
<evidence type="ECO:0000256" key="6">
    <source>
        <dbReference type="ARBA" id="ARBA00022723"/>
    </source>
</evidence>
<dbReference type="Gene3D" id="1.10.3210.10">
    <property type="entry name" value="Hypothetical protein af1432"/>
    <property type="match status" value="1"/>
</dbReference>
<dbReference type="InterPro" id="IPR039356">
    <property type="entry name" value="YfbR/HDDC2"/>
</dbReference>
<keyword evidence="10" id="KW-1185">Reference proteome</keyword>
<comment type="subunit">
    <text evidence="4">Homodimer.</text>
</comment>
<dbReference type="Proteomes" id="UP000191931">
    <property type="component" value="Unassembled WGS sequence"/>
</dbReference>
<dbReference type="EMBL" id="FWEV01000001">
    <property type="protein sequence ID" value="SLM27375.1"/>
    <property type="molecule type" value="Genomic_DNA"/>
</dbReference>
<proteinExistence type="predicted"/>
<evidence type="ECO:0000313" key="10">
    <source>
        <dbReference type="Proteomes" id="UP000191931"/>
    </source>
</evidence>
<evidence type="ECO:0000259" key="8">
    <source>
        <dbReference type="SMART" id="SM00471"/>
    </source>
</evidence>
<evidence type="ECO:0000256" key="7">
    <source>
        <dbReference type="ARBA" id="ARBA00022801"/>
    </source>
</evidence>
<dbReference type="SMART" id="SM00471">
    <property type="entry name" value="HDc"/>
    <property type="match status" value="1"/>
</dbReference>
<dbReference type="OrthoDB" id="9786155at2"/>
<reference evidence="9 10" key="1">
    <citation type="submission" date="2017-03" db="EMBL/GenBank/DDBJ databases">
        <authorList>
            <person name="Afonso C.L."/>
            <person name="Miller P.J."/>
            <person name="Scott M.A."/>
            <person name="Spackman E."/>
            <person name="Goraichik I."/>
            <person name="Dimitrov K.M."/>
            <person name="Suarez D.L."/>
            <person name="Swayne D.E."/>
        </authorList>
    </citation>
    <scope>NUCLEOTIDE SEQUENCE [LARGE SCALE GENOMIC DNA]</scope>
    <source>
        <strain evidence="9">PRJEB14757</strain>
    </source>
</reference>
<dbReference type="PANTHER" id="PTHR11845:SF13">
    <property type="entry name" value="5'-DEOXYNUCLEOTIDASE HDDC2"/>
    <property type="match status" value="1"/>
</dbReference>
<evidence type="ECO:0000256" key="2">
    <source>
        <dbReference type="ARBA" id="ARBA00001936"/>
    </source>
</evidence>
<protein>
    <recommendedName>
        <fullName evidence="5">5'-deoxynucleotidase</fullName>
        <ecNumber evidence="5">3.1.3.89</ecNumber>
    </recommendedName>
</protein>
<keyword evidence="6" id="KW-0479">Metal-binding</keyword>
<feature type="domain" description="HD/PDEase" evidence="8">
    <location>
        <begin position="28"/>
        <end position="140"/>
    </location>
</feature>
<evidence type="ECO:0000313" key="9">
    <source>
        <dbReference type="EMBL" id="SLM27375.1"/>
    </source>
</evidence>
<evidence type="ECO:0000256" key="5">
    <source>
        <dbReference type="ARBA" id="ARBA00012964"/>
    </source>
</evidence>
<dbReference type="Pfam" id="PF13023">
    <property type="entry name" value="HD_3"/>
    <property type="match status" value="1"/>
</dbReference>
<evidence type="ECO:0000256" key="1">
    <source>
        <dbReference type="ARBA" id="ARBA00001638"/>
    </source>
</evidence>
<comment type="cofactor">
    <cofactor evidence="3">
        <name>Co(2+)</name>
        <dbReference type="ChEBI" id="CHEBI:48828"/>
    </cofactor>
</comment>
<dbReference type="GO" id="GO:0046872">
    <property type="term" value="F:metal ion binding"/>
    <property type="evidence" value="ECO:0007669"/>
    <property type="project" value="UniProtKB-KW"/>
</dbReference>
<dbReference type="GO" id="GO:0005737">
    <property type="term" value="C:cytoplasm"/>
    <property type="evidence" value="ECO:0007669"/>
    <property type="project" value="TreeGrafter"/>
</dbReference>
<accession>A0A1W1H4R6</accession>